<feature type="domain" description="Peptidase A2" evidence="6">
    <location>
        <begin position="199"/>
        <end position="279"/>
    </location>
</feature>
<dbReference type="PROSITE" id="PS50175">
    <property type="entry name" value="ASP_PROT_RETROV"/>
    <property type="match status" value="1"/>
</dbReference>
<evidence type="ECO:0000256" key="5">
    <source>
        <dbReference type="SAM" id="SignalP"/>
    </source>
</evidence>
<name>A0A7W4J258_9PROT</name>
<keyword evidence="3" id="KW-0064">Aspartyl protease</keyword>
<evidence type="ECO:0000256" key="4">
    <source>
        <dbReference type="ARBA" id="ARBA00022801"/>
    </source>
</evidence>
<feature type="signal peptide" evidence="5">
    <location>
        <begin position="1"/>
        <end position="20"/>
    </location>
</feature>
<dbReference type="AlphaFoldDB" id="A0A7W4J258"/>
<dbReference type="Proteomes" id="UP000577891">
    <property type="component" value="Unassembled WGS sequence"/>
</dbReference>
<dbReference type="InterPro" id="IPR021109">
    <property type="entry name" value="Peptidase_aspartic_dom_sf"/>
</dbReference>
<dbReference type="EMBL" id="JABEQE010000013">
    <property type="protein sequence ID" value="MBB2173326.1"/>
    <property type="molecule type" value="Genomic_DNA"/>
</dbReference>
<dbReference type="Gene3D" id="2.40.70.10">
    <property type="entry name" value="Acid Proteases"/>
    <property type="match status" value="2"/>
</dbReference>
<keyword evidence="2" id="KW-0645">Protease</keyword>
<dbReference type="PROSITE" id="PS51257">
    <property type="entry name" value="PROKAR_LIPOPROTEIN"/>
    <property type="match status" value="1"/>
</dbReference>
<sequence length="318" mass="34664">MFRSLRWLPLCIPLGLSACADNGSCTIASVGDLDVLNDRGSPVVKATVNGHPVALIVDTGAIVSSIWPQQVDKLDLDSSFRQVRLRGVGGETTGTIVTAHTVGLGSATASDVSFVAVGKLMDGRTIKGRPIVGLLGADFLSSYDVVFDLPNHRVNLYDVHGCKGIIPHWTGAYYEVPTDHDGRDQTKIIVRVKLNNHAMDAILDSGAFNTLISADDAEEAGVRKSDLANDRKGIGFGIDDEKTARFLHRFDSLELGPFRFNHPVLRIGETDHSLLGAEFLRRHRVWIPWNRREIFVQPIAALSLYQPPQPSVPPAPHP</sequence>
<reference evidence="7 8" key="1">
    <citation type="submission" date="2020-04" db="EMBL/GenBank/DDBJ databases">
        <title>Description of novel Gluconacetobacter.</title>
        <authorList>
            <person name="Sombolestani A."/>
        </authorList>
    </citation>
    <scope>NUCLEOTIDE SEQUENCE [LARGE SCALE GENOMIC DNA]</scope>
    <source>
        <strain evidence="7 8">LMG 27724</strain>
    </source>
</reference>
<dbReference type="RefSeq" id="WP_182979826.1">
    <property type="nucleotide sequence ID" value="NZ_BAABGB010000018.1"/>
</dbReference>
<evidence type="ECO:0000313" key="8">
    <source>
        <dbReference type="Proteomes" id="UP000577891"/>
    </source>
</evidence>
<evidence type="ECO:0000256" key="3">
    <source>
        <dbReference type="ARBA" id="ARBA00022750"/>
    </source>
</evidence>
<dbReference type="PANTHER" id="PTHR12917">
    <property type="entry name" value="ASPARTYL PROTEASE DDI-RELATED"/>
    <property type="match status" value="1"/>
</dbReference>
<keyword evidence="5" id="KW-0732">Signal</keyword>
<dbReference type="Pfam" id="PF13650">
    <property type="entry name" value="Asp_protease_2"/>
    <property type="match status" value="2"/>
</dbReference>
<dbReference type="CDD" id="cd05483">
    <property type="entry name" value="retropepsin_like_bacteria"/>
    <property type="match status" value="2"/>
</dbReference>
<gene>
    <name evidence="7" type="ORF">HLH35_14570</name>
</gene>
<dbReference type="SUPFAM" id="SSF50630">
    <property type="entry name" value="Acid proteases"/>
    <property type="match status" value="2"/>
</dbReference>
<keyword evidence="8" id="KW-1185">Reference proteome</keyword>
<dbReference type="PANTHER" id="PTHR12917:SF1">
    <property type="entry name" value="AT13091P"/>
    <property type="match status" value="1"/>
</dbReference>
<proteinExistence type="inferred from homology"/>
<comment type="caution">
    <text evidence="7">The sequence shown here is derived from an EMBL/GenBank/DDBJ whole genome shotgun (WGS) entry which is preliminary data.</text>
</comment>
<dbReference type="GO" id="GO:0004190">
    <property type="term" value="F:aspartic-type endopeptidase activity"/>
    <property type="evidence" value="ECO:0007669"/>
    <property type="project" value="UniProtKB-KW"/>
</dbReference>
<evidence type="ECO:0000313" key="7">
    <source>
        <dbReference type="EMBL" id="MBB2173326.1"/>
    </source>
</evidence>
<organism evidence="7 8">
    <name type="scientific">Gluconacetobacter asukensis</name>
    <dbReference type="NCBI Taxonomy" id="1017181"/>
    <lineage>
        <taxon>Bacteria</taxon>
        <taxon>Pseudomonadati</taxon>
        <taxon>Pseudomonadota</taxon>
        <taxon>Alphaproteobacteria</taxon>
        <taxon>Acetobacterales</taxon>
        <taxon>Acetobacteraceae</taxon>
        <taxon>Gluconacetobacter</taxon>
    </lineage>
</organism>
<dbReference type="InterPro" id="IPR034122">
    <property type="entry name" value="Retropepsin-like_bacterial"/>
</dbReference>
<evidence type="ECO:0000259" key="6">
    <source>
        <dbReference type="PROSITE" id="PS50175"/>
    </source>
</evidence>
<protein>
    <recommendedName>
        <fullName evidence="6">Peptidase A2 domain-containing protein</fullName>
    </recommendedName>
</protein>
<dbReference type="GO" id="GO:0006508">
    <property type="term" value="P:proteolysis"/>
    <property type="evidence" value="ECO:0007669"/>
    <property type="project" value="UniProtKB-KW"/>
</dbReference>
<comment type="similarity">
    <text evidence="1">Belongs to the DDI1 family.</text>
</comment>
<dbReference type="InterPro" id="IPR001995">
    <property type="entry name" value="Peptidase_A2_cat"/>
</dbReference>
<keyword evidence="4" id="KW-0378">Hydrolase</keyword>
<evidence type="ECO:0000256" key="1">
    <source>
        <dbReference type="ARBA" id="ARBA00009136"/>
    </source>
</evidence>
<feature type="chain" id="PRO_5031181484" description="Peptidase A2 domain-containing protein" evidence="5">
    <location>
        <begin position="21"/>
        <end position="318"/>
    </location>
</feature>
<accession>A0A7W4J258</accession>
<evidence type="ECO:0000256" key="2">
    <source>
        <dbReference type="ARBA" id="ARBA00022670"/>
    </source>
</evidence>